<dbReference type="AlphaFoldDB" id="A0A093VRR1"/>
<dbReference type="EMBL" id="JPOX01000009">
    <property type="protein sequence ID" value="KFX49326.1"/>
    <property type="molecule type" value="Genomic_DNA"/>
</dbReference>
<reference evidence="3" key="1">
    <citation type="journal article" date="2014" name="PLoS Genet.">
        <title>Signature Gene Expression Reveals Novel Clues to the Molecular Mechanisms of Dimorphic Transition in Penicillium marneffei.</title>
        <authorList>
            <person name="Yang E."/>
            <person name="Wang G."/>
            <person name="Cai J."/>
            <person name="Woo P.C."/>
            <person name="Lau S.K."/>
            <person name="Yuen K.-Y."/>
            <person name="Chow W.-N."/>
            <person name="Lin X."/>
        </authorList>
    </citation>
    <scope>NUCLEOTIDE SEQUENCE [LARGE SCALE GENOMIC DNA]</scope>
    <source>
        <strain evidence="3">PM1</strain>
    </source>
</reference>
<evidence type="ECO:0000256" key="1">
    <source>
        <dbReference type="SAM" id="MobiDB-lite"/>
    </source>
</evidence>
<feature type="region of interest" description="Disordered" evidence="1">
    <location>
        <begin position="149"/>
        <end position="185"/>
    </location>
</feature>
<organism evidence="3">
    <name type="scientific">Talaromyces marneffei PM1</name>
    <dbReference type="NCBI Taxonomy" id="1077442"/>
    <lineage>
        <taxon>Eukaryota</taxon>
        <taxon>Fungi</taxon>
        <taxon>Dikarya</taxon>
        <taxon>Ascomycota</taxon>
        <taxon>Pezizomycotina</taxon>
        <taxon>Eurotiomycetes</taxon>
        <taxon>Eurotiomycetidae</taxon>
        <taxon>Eurotiales</taxon>
        <taxon>Trichocomaceae</taxon>
        <taxon>Talaromyces</taxon>
        <taxon>Talaromyces sect. Talaromyces</taxon>
    </lineage>
</organism>
<gene>
    <name evidence="3" type="ORF">GQ26_0090100</name>
</gene>
<feature type="chain" id="PRO_5001889249" evidence="2">
    <location>
        <begin position="29"/>
        <end position="758"/>
    </location>
</feature>
<keyword evidence="2" id="KW-0732">Signal</keyword>
<protein>
    <submittedName>
        <fullName evidence="3">Uncharacterized protein</fullName>
    </submittedName>
</protein>
<name>A0A093VRR1_TALMA</name>
<dbReference type="HOGENOM" id="CLU_387370_0_0_1"/>
<evidence type="ECO:0000313" key="3">
    <source>
        <dbReference type="EMBL" id="KFX49326.1"/>
    </source>
</evidence>
<evidence type="ECO:0000256" key="2">
    <source>
        <dbReference type="SAM" id="SignalP"/>
    </source>
</evidence>
<feature type="compositionally biased region" description="Basic and acidic residues" evidence="1">
    <location>
        <begin position="160"/>
        <end position="175"/>
    </location>
</feature>
<dbReference type="eggNOG" id="ENOG502T8WY">
    <property type="taxonomic scope" value="Eukaryota"/>
</dbReference>
<sequence>MRGLDETVGPNSVNFSLLLLLMTTRGVALHTTEAALQAKFEEYGEVKDFDSLTVSISFDGQIIQVVGPDYIPRLRSRSLGSPQQAQQPQLRHADSNLDLFFEFDPPQTVTGYTVRTNPEFKPFQAYASQSRVFHDTPFATPLAKEFERHNSYEFTQPESSNKESLKDSDINDENTKLGPGYNHPTEYSRDYSSAAETYISQKLEVINFRWELPSLLKIRVPSAGHRAKTEFVLGAITLVVRGKYIEPSSCRQYLDKFYPEKGVKLVETILRALDTSKLVADLEAQIKDIAVWLCLTFRFPRNGSTPMVSTGMFDGTTFKLSVAPMFAVLTCWYPLFGNAVVVLKPSEPFPSEGGLLKLSFGALLQLAAVEYPVMVDSGLDLMGYSTALVPIEINNEGQILWHLEISSGNQQLRKPELQATKGSWLQKQSLEELQTTEALLGWCSSANIQLGTYRLKTADVTWSTARVKPTTWHWKANSKLESVILYDVTAQRAWLVPLLSAYHHMLLIYHEKQFPSGSNPKPIPVVAPSSNGASSSFEALSSSGGVIVEGRKEDALAIRDVIMGFSINFSKTDVQPPKRSHIYGYELLDLVIDSSRSELKTITVDRHGSGWAPLLKEIPYLFCAELGEAIVGTRSSKHDSPSNSLPREQDLLASQLATIQMLCNKQGSTFTSISGQVTQTQVFQQEQLFTQCDHSLQGASSYWDHPEAFVQKLQRLQRETDKKKKGTGVNGVVSQMTGAIILGDLEGHIFERASDFWR</sequence>
<accession>A0A093VRR1</accession>
<feature type="signal peptide" evidence="2">
    <location>
        <begin position="1"/>
        <end position="28"/>
    </location>
</feature>
<comment type="caution">
    <text evidence="3">The sequence shown here is derived from an EMBL/GenBank/DDBJ whole genome shotgun (WGS) entry which is preliminary data.</text>
</comment>
<proteinExistence type="predicted"/>